<dbReference type="GO" id="GO:0003677">
    <property type="term" value="F:DNA binding"/>
    <property type="evidence" value="ECO:0007669"/>
    <property type="project" value="InterPro"/>
</dbReference>
<evidence type="ECO:0000256" key="2">
    <source>
        <dbReference type="ARBA" id="ARBA00026073"/>
    </source>
</evidence>
<dbReference type="EMBL" id="CP017478">
    <property type="protein sequence ID" value="AOW19670.1"/>
    <property type="molecule type" value="Genomic_DNA"/>
</dbReference>
<dbReference type="GO" id="GO:0045004">
    <property type="term" value="P:DNA replication proofreading"/>
    <property type="evidence" value="ECO:0007669"/>
    <property type="project" value="TreeGrafter"/>
</dbReference>
<keyword evidence="5" id="KW-1185">Reference proteome</keyword>
<dbReference type="PANTHER" id="PTHR30231">
    <property type="entry name" value="DNA POLYMERASE III SUBUNIT EPSILON"/>
    <property type="match status" value="1"/>
</dbReference>
<reference evidence="4 5" key="1">
    <citation type="submission" date="2016-10" db="EMBL/GenBank/DDBJ databases">
        <title>Lutibacter sp. LPB0138, isolated from marine gastropod.</title>
        <authorList>
            <person name="Kim E."/>
            <person name="Yi H."/>
        </authorList>
    </citation>
    <scope>NUCLEOTIDE SEQUENCE [LARGE SCALE GENOMIC DNA]</scope>
    <source>
        <strain evidence="4 5">LPB0138</strain>
    </source>
</reference>
<proteinExistence type="predicted"/>
<dbReference type="InterPro" id="IPR012337">
    <property type="entry name" value="RNaseH-like_sf"/>
</dbReference>
<dbReference type="InterPro" id="IPR006054">
    <property type="entry name" value="DnaQ"/>
</dbReference>
<evidence type="ECO:0000256" key="1">
    <source>
        <dbReference type="ARBA" id="ARBA00025483"/>
    </source>
</evidence>
<accession>A0A1D8P509</accession>
<dbReference type="NCBIfam" id="TIGR00573">
    <property type="entry name" value="dnaq"/>
    <property type="match status" value="1"/>
</dbReference>
<comment type="subunit">
    <text evidence="2">DNA polymerase III contains a core (composed of alpha, epsilon and theta chains) that associates with a tau subunit. This core dimerizes to form the POLIII' complex. PolIII' associates with the gamma complex (composed of gamma, delta, delta', psi and chi chains) and with the beta chain to form the complete DNA polymerase III complex.</text>
</comment>
<dbReference type="GO" id="GO:0003887">
    <property type="term" value="F:DNA-directed DNA polymerase activity"/>
    <property type="evidence" value="ECO:0007669"/>
    <property type="project" value="InterPro"/>
</dbReference>
<dbReference type="OrthoDB" id="9803913at2"/>
<dbReference type="InterPro" id="IPR000305">
    <property type="entry name" value="GIY-YIG_endonuc"/>
</dbReference>
<evidence type="ECO:0000313" key="4">
    <source>
        <dbReference type="EMBL" id="AOW19670.1"/>
    </source>
</evidence>
<dbReference type="GO" id="GO:0005829">
    <property type="term" value="C:cytosol"/>
    <property type="evidence" value="ECO:0007669"/>
    <property type="project" value="TreeGrafter"/>
</dbReference>
<sequence length="359" mass="41402">MYAILDIETTGGKYNEEGITEIAIYKYDGHKIVDQLITLVNPERDIQPFVERLTGINATMLKSAPKFYDIAKRIIELTTDSIIVAHNATFDYRILRTEFRRLGYDFERKTLCTVELTKELIPDLKSYSLGKLCKTLCIPVSNRHRAEGDALATVKLFKMLIDKDSKKIIIKSNIKNGIDRELAPKFQLILDSLPSSLGLYYVHDDKGNILYIGKGNDIKKSVNKLFLKTSKKVKLLHEILNNVSYENTGNELISNLKYHNEVLLNKPKFNYYYPKKVAKIKFSNNNLLLIDKGRNINEKSVILIEDNKLLGYCYVDLEYQINNLEILKSLVSTLGNNSHNRFIIKNHLLKHKVEKIIRF</sequence>
<dbReference type="RefSeq" id="WP_070235786.1">
    <property type="nucleotide sequence ID" value="NZ_CP017478.1"/>
</dbReference>
<feature type="domain" description="GIY-YIG" evidence="3">
    <location>
        <begin position="195"/>
        <end position="271"/>
    </location>
</feature>
<dbReference type="InterPro" id="IPR035901">
    <property type="entry name" value="GIY-YIG_endonuc_sf"/>
</dbReference>
<dbReference type="Pfam" id="PF00929">
    <property type="entry name" value="RNase_T"/>
    <property type="match status" value="1"/>
</dbReference>
<dbReference type="STRING" id="1850246.LPB138_02785"/>
<dbReference type="Proteomes" id="UP000176050">
    <property type="component" value="Chromosome"/>
</dbReference>
<dbReference type="InterPro" id="IPR036397">
    <property type="entry name" value="RNaseH_sf"/>
</dbReference>
<dbReference type="KEGG" id="lul:LPB138_02785"/>
<dbReference type="CDD" id="cd06127">
    <property type="entry name" value="DEDDh"/>
    <property type="match status" value="1"/>
</dbReference>
<dbReference type="FunFam" id="3.30.420.10:FF:000045">
    <property type="entry name" value="3'-5' exonuclease DinG"/>
    <property type="match status" value="1"/>
</dbReference>
<dbReference type="PROSITE" id="PS50164">
    <property type="entry name" value="GIY_YIG"/>
    <property type="match status" value="1"/>
</dbReference>
<evidence type="ECO:0000313" key="5">
    <source>
        <dbReference type="Proteomes" id="UP000176050"/>
    </source>
</evidence>
<dbReference type="AlphaFoldDB" id="A0A1D8P509"/>
<dbReference type="GO" id="GO:0008408">
    <property type="term" value="F:3'-5' exonuclease activity"/>
    <property type="evidence" value="ECO:0007669"/>
    <property type="project" value="TreeGrafter"/>
</dbReference>
<dbReference type="SMART" id="SM00479">
    <property type="entry name" value="EXOIII"/>
    <property type="match status" value="1"/>
</dbReference>
<protein>
    <submittedName>
        <fullName evidence="4">DNA polymerase III subunit epsilon</fullName>
    </submittedName>
</protein>
<dbReference type="PANTHER" id="PTHR30231:SF41">
    <property type="entry name" value="DNA POLYMERASE III SUBUNIT EPSILON"/>
    <property type="match status" value="1"/>
</dbReference>
<comment type="function">
    <text evidence="1">DNA polymerase III is a complex, multichain enzyme responsible for most of the replicative synthesis in bacteria. The epsilon subunit contain the editing function and is a proofreading 3'-5' exonuclease.</text>
</comment>
<dbReference type="SUPFAM" id="SSF53098">
    <property type="entry name" value="Ribonuclease H-like"/>
    <property type="match status" value="1"/>
</dbReference>
<gene>
    <name evidence="4" type="ORF">LPB138_02785</name>
</gene>
<evidence type="ECO:0000259" key="3">
    <source>
        <dbReference type="PROSITE" id="PS50164"/>
    </source>
</evidence>
<organism evidence="4 5">
    <name type="scientific">Urechidicola croceus</name>
    <dbReference type="NCBI Taxonomy" id="1850246"/>
    <lineage>
        <taxon>Bacteria</taxon>
        <taxon>Pseudomonadati</taxon>
        <taxon>Bacteroidota</taxon>
        <taxon>Flavobacteriia</taxon>
        <taxon>Flavobacteriales</taxon>
        <taxon>Flavobacteriaceae</taxon>
        <taxon>Urechidicola</taxon>
    </lineage>
</organism>
<dbReference type="Gene3D" id="3.30.420.10">
    <property type="entry name" value="Ribonuclease H-like superfamily/Ribonuclease H"/>
    <property type="match status" value="1"/>
</dbReference>
<name>A0A1D8P509_9FLAO</name>
<dbReference type="Gene3D" id="3.40.1440.10">
    <property type="entry name" value="GIY-YIG endonuclease"/>
    <property type="match status" value="1"/>
</dbReference>
<dbReference type="InterPro" id="IPR013520">
    <property type="entry name" value="Ribonucl_H"/>
</dbReference>